<dbReference type="EMBL" id="AWWI01000141">
    <property type="protein sequence ID" value="PIL18004.1"/>
    <property type="molecule type" value="Genomic_DNA"/>
</dbReference>
<reference evidence="1 2" key="1">
    <citation type="submission" date="2013-09" db="EMBL/GenBank/DDBJ databases">
        <title>Genome sequencing of Phaeobacter antarcticus sp. nov. SM1211.</title>
        <authorList>
            <person name="Zhang X.-Y."/>
            <person name="Liu C."/>
            <person name="Chen X.-L."/>
            <person name="Xie B.-B."/>
            <person name="Qin Q.-L."/>
            <person name="Rong J.-C."/>
            <person name="Zhang Y.-Z."/>
        </authorList>
    </citation>
    <scope>NUCLEOTIDE SEQUENCE [LARGE SCALE GENOMIC DNA]</scope>
    <source>
        <strain evidence="1 2">SM1211</strain>
    </source>
</reference>
<name>A0A2G8R8Y1_9RHOB</name>
<accession>A0A2G8R8Y1</accession>
<proteinExistence type="predicted"/>
<gene>
    <name evidence="1" type="ORF">P775_21525</name>
</gene>
<dbReference type="OrthoDB" id="7867799at2"/>
<evidence type="ECO:0008006" key="3">
    <source>
        <dbReference type="Google" id="ProtNLM"/>
    </source>
</evidence>
<sequence>MAHAISYTDTYPKAPLFTRIAHGLATWIDSYAENQPRMRGVRALQAMSDAQLAERGLKREDIVRHVFRGIY</sequence>
<evidence type="ECO:0000313" key="2">
    <source>
        <dbReference type="Proteomes" id="UP000231259"/>
    </source>
</evidence>
<comment type="caution">
    <text evidence="1">The sequence shown here is derived from an EMBL/GenBank/DDBJ whole genome shotgun (WGS) entry which is preliminary data.</text>
</comment>
<keyword evidence="2" id="KW-1185">Reference proteome</keyword>
<dbReference type="AlphaFoldDB" id="A0A2G8R8Y1"/>
<evidence type="ECO:0000313" key="1">
    <source>
        <dbReference type="EMBL" id="PIL18004.1"/>
    </source>
</evidence>
<protein>
    <recommendedName>
        <fullName evidence="3">DUF1127 domain-containing protein</fullName>
    </recommendedName>
</protein>
<organism evidence="1 2">
    <name type="scientific">Puniceibacterium antarcticum</name>
    <dbReference type="NCBI Taxonomy" id="1206336"/>
    <lineage>
        <taxon>Bacteria</taxon>
        <taxon>Pseudomonadati</taxon>
        <taxon>Pseudomonadota</taxon>
        <taxon>Alphaproteobacteria</taxon>
        <taxon>Rhodobacterales</taxon>
        <taxon>Paracoccaceae</taxon>
        <taxon>Puniceibacterium</taxon>
    </lineage>
</organism>
<dbReference type="RefSeq" id="WP_099912754.1">
    <property type="nucleotide sequence ID" value="NZ_AWWI01000141.1"/>
</dbReference>
<dbReference type="Proteomes" id="UP000231259">
    <property type="component" value="Unassembled WGS sequence"/>
</dbReference>